<comment type="caution">
    <text evidence="1">The sequence shown here is derived from an EMBL/GenBank/DDBJ whole genome shotgun (WGS) entry which is preliminary data.</text>
</comment>
<dbReference type="Proteomes" id="UP001470230">
    <property type="component" value="Unassembled WGS sequence"/>
</dbReference>
<organism evidence="1 2">
    <name type="scientific">Tritrichomonas musculus</name>
    <dbReference type="NCBI Taxonomy" id="1915356"/>
    <lineage>
        <taxon>Eukaryota</taxon>
        <taxon>Metamonada</taxon>
        <taxon>Parabasalia</taxon>
        <taxon>Tritrichomonadida</taxon>
        <taxon>Tritrichomonadidae</taxon>
        <taxon>Tritrichomonas</taxon>
    </lineage>
</organism>
<evidence type="ECO:0000313" key="2">
    <source>
        <dbReference type="Proteomes" id="UP001470230"/>
    </source>
</evidence>
<evidence type="ECO:0000313" key="1">
    <source>
        <dbReference type="EMBL" id="KAK8863801.1"/>
    </source>
</evidence>
<dbReference type="EMBL" id="JAPFFF010000017">
    <property type="protein sequence ID" value="KAK8863801.1"/>
    <property type="molecule type" value="Genomic_DNA"/>
</dbReference>
<sequence length="134" mass="15809">MSEIQSPTEIFYEEHLSDAMSLFVSVNKTEKYSPIGEEPEEPFFLSTNTTGTDFKKRYKACFPKIPKELVIIYHKLIVEKNNKIPKMDRSEQQGISRYYELKAKYEDPIFKAIYELIKEGKINYAKDLQKIKQK</sequence>
<name>A0ABR2IJH7_9EUKA</name>
<proteinExistence type="predicted"/>
<reference evidence="1 2" key="1">
    <citation type="submission" date="2024-04" db="EMBL/GenBank/DDBJ databases">
        <title>Tritrichomonas musculus Genome.</title>
        <authorList>
            <person name="Alves-Ferreira E."/>
            <person name="Grigg M."/>
            <person name="Lorenzi H."/>
            <person name="Galac M."/>
        </authorList>
    </citation>
    <scope>NUCLEOTIDE SEQUENCE [LARGE SCALE GENOMIC DNA]</scope>
    <source>
        <strain evidence="1 2">EAF2021</strain>
    </source>
</reference>
<protein>
    <submittedName>
        <fullName evidence="1">Uncharacterized protein</fullName>
    </submittedName>
</protein>
<keyword evidence="2" id="KW-1185">Reference proteome</keyword>
<gene>
    <name evidence="1" type="ORF">M9Y10_011491</name>
</gene>
<accession>A0ABR2IJH7</accession>